<organism evidence="6">
    <name type="scientific">Telmatobacter sp. DSM 110680</name>
    <dbReference type="NCBI Taxonomy" id="3036704"/>
    <lineage>
        <taxon>Bacteria</taxon>
        <taxon>Pseudomonadati</taxon>
        <taxon>Acidobacteriota</taxon>
        <taxon>Terriglobia</taxon>
        <taxon>Terriglobales</taxon>
        <taxon>Acidobacteriaceae</taxon>
        <taxon>Telmatobacter</taxon>
    </lineage>
</organism>
<dbReference type="PROSITE" id="PS50005">
    <property type="entry name" value="TPR"/>
    <property type="match status" value="1"/>
</dbReference>
<keyword evidence="2 3" id="KW-0802">TPR repeat</keyword>
<sequence>MATTVFPSPAARGNLLLALILTLLPTRALCAAQETQGSFEDLSARAAAARDQQNLPLAIQLYQQAEQLKPDWQEGWWYLGMLQYSSNQFPGAIDAFSHLLELAPTAVPAMALRGLCEFETGAYEDSLRDLEQAVAHGALNQPHNEEIIRFHLAQLLAHAGRFQDALEQYRFFAEHHVDAPDLTIGIGLAGMRDPTFPKDVAAQTRELYQAVGNAGYIFLSGDNEQADASFAELFVRFPSTPNLHYFYGFLLFPHDPGLAIDQFHSELATNPTNETANALLAFTLVIAGRFSEALEPAQRAYAKSPDTEISQLALGRSLAETGDTKRGAELLSQVIARDPQNLEAHLGMMSIYSQSGNREEAERERKVCRDLAK</sequence>
<keyword evidence="5" id="KW-0732">Signal</keyword>
<dbReference type="Pfam" id="PF13432">
    <property type="entry name" value="TPR_16"/>
    <property type="match status" value="2"/>
</dbReference>
<dbReference type="InterPro" id="IPR011990">
    <property type="entry name" value="TPR-like_helical_dom_sf"/>
</dbReference>
<dbReference type="SUPFAM" id="SSF48452">
    <property type="entry name" value="TPR-like"/>
    <property type="match status" value="1"/>
</dbReference>
<gene>
    <name evidence="6" type="ORF">P8935_17640</name>
</gene>
<evidence type="ECO:0000256" key="5">
    <source>
        <dbReference type="SAM" id="SignalP"/>
    </source>
</evidence>
<dbReference type="PANTHER" id="PTHR45586:SF14">
    <property type="entry name" value="TETRATRICOPEPTIDE TPR_2 REPEAT PROTEIN"/>
    <property type="match status" value="1"/>
</dbReference>
<dbReference type="RefSeq" id="WP_348261612.1">
    <property type="nucleotide sequence ID" value="NZ_CP121196.1"/>
</dbReference>
<evidence type="ECO:0000256" key="1">
    <source>
        <dbReference type="ARBA" id="ARBA00022737"/>
    </source>
</evidence>
<feature type="signal peptide" evidence="5">
    <location>
        <begin position="1"/>
        <end position="31"/>
    </location>
</feature>
<dbReference type="Gene3D" id="1.25.40.10">
    <property type="entry name" value="Tetratricopeptide repeat domain"/>
    <property type="match status" value="1"/>
</dbReference>
<proteinExistence type="predicted"/>
<feature type="region of interest" description="Disordered" evidence="4">
    <location>
        <begin position="354"/>
        <end position="373"/>
    </location>
</feature>
<evidence type="ECO:0000256" key="2">
    <source>
        <dbReference type="ARBA" id="ARBA00022803"/>
    </source>
</evidence>
<feature type="repeat" description="TPR" evidence="3">
    <location>
        <begin position="73"/>
        <end position="106"/>
    </location>
</feature>
<dbReference type="PANTHER" id="PTHR45586">
    <property type="entry name" value="TPR REPEAT-CONTAINING PROTEIN PA4667"/>
    <property type="match status" value="1"/>
</dbReference>
<keyword evidence="1" id="KW-0677">Repeat</keyword>
<feature type="chain" id="PRO_5043481700" evidence="5">
    <location>
        <begin position="32"/>
        <end position="373"/>
    </location>
</feature>
<protein>
    <submittedName>
        <fullName evidence="6">Tetratricopeptide repeat protein</fullName>
    </submittedName>
</protein>
<evidence type="ECO:0000256" key="3">
    <source>
        <dbReference type="PROSITE-ProRule" id="PRU00339"/>
    </source>
</evidence>
<evidence type="ECO:0000313" key="6">
    <source>
        <dbReference type="EMBL" id="XBH16383.1"/>
    </source>
</evidence>
<dbReference type="InterPro" id="IPR051012">
    <property type="entry name" value="CellSynth/LPSAsmb/PSIAsmb"/>
</dbReference>
<reference evidence="6" key="1">
    <citation type="submission" date="2023-03" db="EMBL/GenBank/DDBJ databases">
        <title>Edaphobacter sp.</title>
        <authorList>
            <person name="Huber K.J."/>
            <person name="Papendorf J."/>
            <person name="Pilke C."/>
            <person name="Bunk B."/>
            <person name="Sproeer C."/>
            <person name="Pester M."/>
        </authorList>
    </citation>
    <scope>NUCLEOTIDE SEQUENCE</scope>
    <source>
        <strain evidence="6">DSM 110680</strain>
    </source>
</reference>
<dbReference type="InterPro" id="IPR019734">
    <property type="entry name" value="TPR_rpt"/>
</dbReference>
<dbReference type="AlphaFoldDB" id="A0AAU7DGJ4"/>
<feature type="compositionally biased region" description="Basic and acidic residues" evidence="4">
    <location>
        <begin position="357"/>
        <end position="373"/>
    </location>
</feature>
<evidence type="ECO:0000256" key="4">
    <source>
        <dbReference type="SAM" id="MobiDB-lite"/>
    </source>
</evidence>
<accession>A0AAU7DGJ4</accession>
<name>A0AAU7DGJ4_9BACT</name>
<dbReference type="EMBL" id="CP121196">
    <property type="protein sequence ID" value="XBH16383.1"/>
    <property type="molecule type" value="Genomic_DNA"/>
</dbReference>
<dbReference type="Pfam" id="PF14559">
    <property type="entry name" value="TPR_19"/>
    <property type="match status" value="1"/>
</dbReference>
<dbReference type="SMART" id="SM00028">
    <property type="entry name" value="TPR"/>
    <property type="match status" value="5"/>
</dbReference>